<keyword evidence="1" id="KW-0028">Amino-acid biosynthesis</keyword>
<dbReference type="FunCoup" id="A0A2K1JXA3">
    <property type="interactions" value="223"/>
</dbReference>
<feature type="domain" description="3-dehydroquinate synthase N-terminal" evidence="4">
    <location>
        <begin position="428"/>
        <end position="580"/>
    </location>
</feature>
<reference evidence="6 8" key="1">
    <citation type="journal article" date="2008" name="Science">
        <title>The Physcomitrella genome reveals evolutionary insights into the conquest of land by plants.</title>
        <authorList>
            <person name="Rensing S."/>
            <person name="Lang D."/>
            <person name="Zimmer A."/>
            <person name="Terry A."/>
            <person name="Salamov A."/>
            <person name="Shapiro H."/>
            <person name="Nishiyama T."/>
            <person name="Perroud P.-F."/>
            <person name="Lindquist E."/>
            <person name="Kamisugi Y."/>
            <person name="Tanahashi T."/>
            <person name="Sakakibara K."/>
            <person name="Fujita T."/>
            <person name="Oishi K."/>
            <person name="Shin-I T."/>
            <person name="Kuroki Y."/>
            <person name="Toyoda A."/>
            <person name="Suzuki Y."/>
            <person name="Hashimoto A."/>
            <person name="Yamaguchi K."/>
            <person name="Sugano A."/>
            <person name="Kohara Y."/>
            <person name="Fujiyama A."/>
            <person name="Anterola A."/>
            <person name="Aoki S."/>
            <person name="Ashton N."/>
            <person name="Barbazuk W.B."/>
            <person name="Barker E."/>
            <person name="Bennetzen J."/>
            <person name="Bezanilla M."/>
            <person name="Blankenship R."/>
            <person name="Cho S.H."/>
            <person name="Dutcher S."/>
            <person name="Estelle M."/>
            <person name="Fawcett J.A."/>
            <person name="Gundlach H."/>
            <person name="Hanada K."/>
            <person name="Heyl A."/>
            <person name="Hicks K.A."/>
            <person name="Hugh J."/>
            <person name="Lohr M."/>
            <person name="Mayer K."/>
            <person name="Melkozernov A."/>
            <person name="Murata T."/>
            <person name="Nelson D."/>
            <person name="Pils B."/>
            <person name="Prigge M."/>
            <person name="Reiss B."/>
            <person name="Renner T."/>
            <person name="Rombauts S."/>
            <person name="Rushton P."/>
            <person name="Sanderfoot A."/>
            <person name="Schween G."/>
            <person name="Shiu S.-H."/>
            <person name="Stueber K."/>
            <person name="Theodoulou F.L."/>
            <person name="Tu H."/>
            <person name="Van de Peer Y."/>
            <person name="Verrier P.J."/>
            <person name="Waters E."/>
            <person name="Wood A."/>
            <person name="Yang L."/>
            <person name="Cove D."/>
            <person name="Cuming A."/>
            <person name="Hasebe M."/>
            <person name="Lucas S."/>
            <person name="Mishler D.B."/>
            <person name="Reski R."/>
            <person name="Grigoriev I."/>
            <person name="Quatrano R.S."/>
            <person name="Boore J.L."/>
        </authorList>
    </citation>
    <scope>NUCLEOTIDE SEQUENCE [LARGE SCALE GENOMIC DNA]</scope>
    <source>
        <strain evidence="7 8">cv. Gransden 2004</strain>
    </source>
</reference>
<reference evidence="6 8" key="2">
    <citation type="journal article" date="2018" name="Plant J.">
        <title>The Physcomitrella patens chromosome-scale assembly reveals moss genome structure and evolution.</title>
        <authorList>
            <person name="Lang D."/>
            <person name="Ullrich K.K."/>
            <person name="Murat F."/>
            <person name="Fuchs J."/>
            <person name="Jenkins J."/>
            <person name="Haas F.B."/>
            <person name="Piednoel M."/>
            <person name="Gundlach H."/>
            <person name="Van Bel M."/>
            <person name="Meyberg R."/>
            <person name="Vives C."/>
            <person name="Morata J."/>
            <person name="Symeonidi A."/>
            <person name="Hiss M."/>
            <person name="Muchero W."/>
            <person name="Kamisugi Y."/>
            <person name="Saleh O."/>
            <person name="Blanc G."/>
            <person name="Decker E.L."/>
            <person name="van Gessel N."/>
            <person name="Grimwood J."/>
            <person name="Hayes R.D."/>
            <person name="Graham S.W."/>
            <person name="Gunter L.E."/>
            <person name="McDaniel S.F."/>
            <person name="Hoernstein S.N.W."/>
            <person name="Larsson A."/>
            <person name="Li F.W."/>
            <person name="Perroud P.F."/>
            <person name="Phillips J."/>
            <person name="Ranjan P."/>
            <person name="Rokshar D.S."/>
            <person name="Rothfels C.J."/>
            <person name="Schneider L."/>
            <person name="Shu S."/>
            <person name="Stevenson D.W."/>
            <person name="Thummler F."/>
            <person name="Tillich M."/>
            <person name="Villarreal Aguilar J.C."/>
            <person name="Widiez T."/>
            <person name="Wong G.K."/>
            <person name="Wymore A."/>
            <person name="Zhang Y."/>
            <person name="Zimmer A.D."/>
            <person name="Quatrano R.S."/>
            <person name="Mayer K.F.X."/>
            <person name="Goodstein D."/>
            <person name="Casacuberta J.M."/>
            <person name="Vandepoele K."/>
            <person name="Reski R."/>
            <person name="Cuming A.C."/>
            <person name="Tuskan G.A."/>
            <person name="Maumus F."/>
            <person name="Salse J."/>
            <person name="Schmutz J."/>
            <person name="Rensing S.A."/>
        </authorList>
    </citation>
    <scope>NUCLEOTIDE SEQUENCE [LARGE SCALE GENOMIC DNA]</scope>
    <source>
        <strain evidence="7 8">cv. Gransden 2004</strain>
    </source>
</reference>
<dbReference type="Pfam" id="PF01959">
    <property type="entry name" value="DHQS"/>
    <property type="match status" value="1"/>
</dbReference>
<dbReference type="GO" id="GO:0003856">
    <property type="term" value="F:3-dehydroquinate synthase activity"/>
    <property type="evidence" value="ECO:0007669"/>
    <property type="project" value="InterPro"/>
</dbReference>
<feature type="compositionally biased region" description="Polar residues" evidence="3">
    <location>
        <begin position="698"/>
        <end position="713"/>
    </location>
</feature>
<dbReference type="EnsemblPlants" id="Pp3c10_2120V3.1">
    <property type="protein sequence ID" value="Pp3c10_2120V3.1"/>
    <property type="gene ID" value="Pp3c10_2120"/>
</dbReference>
<feature type="domain" description="3-dehydroquinate synthase C-terminal" evidence="5">
    <location>
        <begin position="778"/>
        <end position="942"/>
    </location>
</feature>
<feature type="compositionally biased region" description="Low complexity" evidence="3">
    <location>
        <begin position="230"/>
        <end position="241"/>
    </location>
</feature>
<name>A0A2K1JXA3_PHYPA</name>
<feature type="region of interest" description="Disordered" evidence="3">
    <location>
        <begin position="345"/>
        <end position="371"/>
    </location>
</feature>
<keyword evidence="8" id="KW-1185">Reference proteome</keyword>
<dbReference type="OrthoDB" id="3275at2759"/>
<dbReference type="InterPro" id="IPR002812">
    <property type="entry name" value="DHQS"/>
</dbReference>
<feature type="region of interest" description="Disordered" evidence="3">
    <location>
        <begin position="623"/>
        <end position="725"/>
    </location>
</feature>
<dbReference type="PANTHER" id="PTHR33563:SF1">
    <property type="entry name" value="3-DEHYDROQUINATE SYNTHASE"/>
    <property type="match status" value="1"/>
</dbReference>
<dbReference type="Gramene" id="Pp3c10_2120V3.2">
    <property type="protein sequence ID" value="Pp3c10_2120V3.2"/>
    <property type="gene ID" value="Pp3c10_2120"/>
</dbReference>
<evidence type="ECO:0000313" key="8">
    <source>
        <dbReference type="Proteomes" id="UP000006727"/>
    </source>
</evidence>
<protein>
    <submittedName>
        <fullName evidence="6 7">Uncharacterized protein</fullName>
    </submittedName>
</protein>
<reference evidence="7" key="3">
    <citation type="submission" date="2020-12" db="UniProtKB">
        <authorList>
            <consortium name="EnsemblPlants"/>
        </authorList>
    </citation>
    <scope>IDENTIFICATION</scope>
</reference>
<feature type="compositionally biased region" description="Polar residues" evidence="3">
    <location>
        <begin position="656"/>
        <end position="690"/>
    </location>
</feature>
<feature type="compositionally biased region" description="Low complexity" evidence="3">
    <location>
        <begin position="210"/>
        <end position="223"/>
    </location>
</feature>
<evidence type="ECO:0000313" key="7">
    <source>
        <dbReference type="EnsemblPlants" id="Pp3c10_2120V3.1"/>
    </source>
</evidence>
<dbReference type="Proteomes" id="UP000006727">
    <property type="component" value="Chromosome 10"/>
</dbReference>
<feature type="compositionally biased region" description="Polar residues" evidence="3">
    <location>
        <begin position="638"/>
        <end position="648"/>
    </location>
</feature>
<dbReference type="PaxDb" id="3218-PP1S245_69V6.1"/>
<dbReference type="GO" id="GO:0009073">
    <property type="term" value="P:aromatic amino acid family biosynthetic process"/>
    <property type="evidence" value="ECO:0007669"/>
    <property type="project" value="InterPro"/>
</dbReference>
<dbReference type="GeneID" id="112287969"/>
<organism evidence="6">
    <name type="scientific">Physcomitrium patens</name>
    <name type="common">Spreading-leaved earth moss</name>
    <name type="synonym">Physcomitrella patens</name>
    <dbReference type="NCBI Taxonomy" id="3218"/>
    <lineage>
        <taxon>Eukaryota</taxon>
        <taxon>Viridiplantae</taxon>
        <taxon>Streptophyta</taxon>
        <taxon>Embryophyta</taxon>
        <taxon>Bryophyta</taxon>
        <taxon>Bryophytina</taxon>
        <taxon>Bryopsida</taxon>
        <taxon>Funariidae</taxon>
        <taxon>Funariales</taxon>
        <taxon>Funariaceae</taxon>
        <taxon>Physcomitrium</taxon>
    </lineage>
</organism>
<dbReference type="AlphaFoldDB" id="A0A2K1JXA3"/>
<accession>A0A2K1JXA3</accession>
<evidence type="ECO:0000259" key="5">
    <source>
        <dbReference type="Pfam" id="PF26558"/>
    </source>
</evidence>
<evidence type="ECO:0000256" key="3">
    <source>
        <dbReference type="SAM" id="MobiDB-lite"/>
    </source>
</evidence>
<evidence type="ECO:0000259" key="4">
    <source>
        <dbReference type="Pfam" id="PF01959"/>
    </source>
</evidence>
<feature type="compositionally biased region" description="Polar residues" evidence="3">
    <location>
        <begin position="354"/>
        <end position="367"/>
    </location>
</feature>
<dbReference type="EnsemblPlants" id="Pp3c10_2120V3.2">
    <property type="protein sequence ID" value="Pp3c10_2120V3.2"/>
    <property type="gene ID" value="Pp3c10_2120"/>
</dbReference>
<evidence type="ECO:0000256" key="2">
    <source>
        <dbReference type="ARBA" id="ARBA00023141"/>
    </source>
</evidence>
<feature type="compositionally biased region" description="Low complexity" evidence="3">
    <location>
        <begin position="714"/>
        <end position="723"/>
    </location>
</feature>
<dbReference type="Pfam" id="PF26558">
    <property type="entry name" value="DHQS_2nd"/>
    <property type="match status" value="1"/>
</dbReference>
<dbReference type="EMBL" id="ABEU02000010">
    <property type="protein sequence ID" value="PNR46167.1"/>
    <property type="molecule type" value="Genomic_DNA"/>
</dbReference>
<dbReference type="STRING" id="3218.A0A2K1JXA3"/>
<proteinExistence type="predicted"/>
<dbReference type="Gramene" id="Pp3c10_2120V3.1">
    <property type="protein sequence ID" value="Pp3c10_2120V3.1"/>
    <property type="gene ID" value="Pp3c10_2120"/>
</dbReference>
<evidence type="ECO:0000313" key="6">
    <source>
        <dbReference type="EMBL" id="PNR46167.1"/>
    </source>
</evidence>
<evidence type="ECO:0000256" key="1">
    <source>
        <dbReference type="ARBA" id="ARBA00022605"/>
    </source>
</evidence>
<dbReference type="KEGG" id="ppp:112287969"/>
<dbReference type="InterPro" id="IPR030960">
    <property type="entry name" value="DHQS/DOIS_N"/>
</dbReference>
<dbReference type="GO" id="GO:0016491">
    <property type="term" value="F:oxidoreductase activity"/>
    <property type="evidence" value="ECO:0007669"/>
    <property type="project" value="InterPro"/>
</dbReference>
<keyword evidence="2" id="KW-0057">Aromatic amino acid biosynthesis</keyword>
<dbReference type="PANTHER" id="PTHR33563">
    <property type="match status" value="1"/>
</dbReference>
<dbReference type="RefSeq" id="XP_024387445.1">
    <property type="nucleotide sequence ID" value="XM_024531677.2"/>
</dbReference>
<gene>
    <name evidence="7" type="primary">LOC112287969</name>
    <name evidence="6" type="ORF">PHYPA_013286</name>
</gene>
<sequence length="947" mass="103092">MSLESLIKMQSSGARSIEEANTPRPGGVAQGSVLVTLDVTKELCTPAVYWAMGNVVRRGDNLKILGIITHVSNPMGFKTRVDKNSWIGSNGVMLQHEVETKRDALESIPHVKEWCEKAGVKLDVDVKAGYQIKIIVVEEAKAIGAYHVVLDKNMKSDRKYFVENLTCFVSRARNSGGIDTIRSFSVSKQLPPLVPTPPNTLRNGNQPLVTTGSTASMASLASTHSHHSHGSVSSSSYGESSDGFLTQDSDLFSLAPTTGESLERIHEAQENPTHRASIPFRSNANPDLMKMQKMQYHADQRAPRLSPVEFGTGSNLNNHLTKPTLRKWLAEEESTAEVTAAPFEDSIPYGERNGNGNKIQNGMSSNEQTRRAPTTFLEKSVNAVPSSAQVSHPLQRPPGRAVAQANPPLINFSRMPSPPHSKLTQNLNKTVWVWTRSKDVMRSAVEVGWTSFIFTPDTKYMAPQWTSIEWIKPLFLDGGRFLNQEGKQVALLGQVYSGEQLDYLPAMMGNAETVVINDLDWQLIPPEDVVAAFQGRRTQLFATANTAADAQVYLEALEVGFDGVVLHTENTAEIAALRDYLLEKKLKKDRALEWVNAYQRAEQSGKGVAEETVEELPVEVAELPGLTPEHSLERTDSHITNQDSTLLRSDSKGVNRDSTLLRSDSQGVIQDSNSLRSDSNGVNQDSSPLRSDSKGVNPDSSQLRTDSNCVNQESSSIGSDSNSVGWDTMSLRSDCNPLNRVGSSPRLLESPRAVNVAANQAPNSSTPQTSTGLKMVKATVKSVVSVGEGDRVSVDLCNLLNPGEAVLVGSFTRGMFLVHSEVQANNTSRKSFRVNAGPVHAYTGMVRGHMAYLSELESGGQVLAVDAHGHSRTVLVGRVSIETKPLVLVVAEAGGQCFNVMLEDADSVRLVIPAEDQRPGHESIAVTQLKPGDAVCLRMENDDALEF</sequence>
<feature type="region of interest" description="Disordered" evidence="3">
    <location>
        <begin position="189"/>
        <end position="241"/>
    </location>
</feature>
<dbReference type="InterPro" id="IPR056179">
    <property type="entry name" value="DHQS_C"/>
</dbReference>